<evidence type="ECO:0000313" key="2">
    <source>
        <dbReference type="Proteomes" id="UP001234178"/>
    </source>
</evidence>
<dbReference type="Proteomes" id="UP001234178">
    <property type="component" value="Unassembled WGS sequence"/>
</dbReference>
<proteinExistence type="predicted"/>
<gene>
    <name evidence="1" type="ORF">OUZ56_002692</name>
</gene>
<reference evidence="1 2" key="1">
    <citation type="journal article" date="2023" name="Nucleic Acids Res.">
        <title>The hologenome of Daphnia magna reveals possible DNA methylation and microbiome-mediated evolution of the host genome.</title>
        <authorList>
            <person name="Chaturvedi A."/>
            <person name="Li X."/>
            <person name="Dhandapani V."/>
            <person name="Marshall H."/>
            <person name="Kissane S."/>
            <person name="Cuenca-Cambronero M."/>
            <person name="Asole G."/>
            <person name="Calvet F."/>
            <person name="Ruiz-Romero M."/>
            <person name="Marangio P."/>
            <person name="Guigo R."/>
            <person name="Rago D."/>
            <person name="Mirbahai L."/>
            <person name="Eastwood N."/>
            <person name="Colbourne J.K."/>
            <person name="Zhou J."/>
            <person name="Mallon E."/>
            <person name="Orsini L."/>
        </authorList>
    </citation>
    <scope>NUCLEOTIDE SEQUENCE [LARGE SCALE GENOMIC DNA]</scope>
    <source>
        <strain evidence="1">LRV0_1</strain>
    </source>
</reference>
<dbReference type="EMBL" id="JAOYFB010000036">
    <property type="protein sequence ID" value="KAK4020742.1"/>
    <property type="molecule type" value="Genomic_DNA"/>
</dbReference>
<sequence>MARCFSMDGGEGLSFSGGPLEWHCNARTTSVAGQLGAEVVIPCDCETWVAPRREKKQLLDILIVLMPSLVDCCHTTRRIMHVSHVK</sequence>
<comment type="caution">
    <text evidence="1">The sequence shown here is derived from an EMBL/GenBank/DDBJ whole genome shotgun (WGS) entry which is preliminary data.</text>
</comment>
<evidence type="ECO:0000313" key="1">
    <source>
        <dbReference type="EMBL" id="KAK4020742.1"/>
    </source>
</evidence>
<name>A0ABR0A6H4_9CRUS</name>
<keyword evidence="2" id="KW-1185">Reference proteome</keyword>
<organism evidence="1 2">
    <name type="scientific">Daphnia magna</name>
    <dbReference type="NCBI Taxonomy" id="35525"/>
    <lineage>
        <taxon>Eukaryota</taxon>
        <taxon>Metazoa</taxon>
        <taxon>Ecdysozoa</taxon>
        <taxon>Arthropoda</taxon>
        <taxon>Crustacea</taxon>
        <taxon>Branchiopoda</taxon>
        <taxon>Diplostraca</taxon>
        <taxon>Cladocera</taxon>
        <taxon>Anomopoda</taxon>
        <taxon>Daphniidae</taxon>
        <taxon>Daphnia</taxon>
    </lineage>
</organism>
<protein>
    <submittedName>
        <fullName evidence="1">Uncharacterized protein</fullName>
    </submittedName>
</protein>
<accession>A0ABR0A6H4</accession>